<keyword evidence="11" id="KW-1185">Reference proteome</keyword>
<evidence type="ECO:0000256" key="10">
    <source>
        <dbReference type="SAM" id="Phobius"/>
    </source>
</evidence>
<feature type="region of interest" description="Disordered" evidence="9">
    <location>
        <begin position="887"/>
        <end position="970"/>
    </location>
</feature>
<feature type="compositionally biased region" description="Polar residues" evidence="9">
    <location>
        <begin position="724"/>
        <end position="737"/>
    </location>
</feature>
<feature type="region of interest" description="Disordered" evidence="9">
    <location>
        <begin position="709"/>
        <end position="786"/>
    </location>
</feature>
<feature type="region of interest" description="Disordered" evidence="9">
    <location>
        <begin position="1266"/>
        <end position="1293"/>
    </location>
</feature>
<keyword evidence="6 8" id="KW-0175">Coiled coil</keyword>
<gene>
    <name evidence="12" type="primary">LOC105433022</name>
</gene>
<feature type="region of interest" description="Disordered" evidence="9">
    <location>
        <begin position="631"/>
        <end position="679"/>
    </location>
</feature>
<evidence type="ECO:0000256" key="7">
    <source>
        <dbReference type="ARBA" id="ARBA00023136"/>
    </source>
</evidence>
<dbReference type="OrthoDB" id="10062605at2759"/>
<dbReference type="GeneID" id="105433022"/>
<evidence type="ECO:0000313" key="12">
    <source>
        <dbReference type="RefSeq" id="XP_011646394.1"/>
    </source>
</evidence>
<feature type="compositionally biased region" description="Basic and acidic residues" evidence="9">
    <location>
        <begin position="887"/>
        <end position="927"/>
    </location>
</feature>
<feature type="compositionally biased region" description="Low complexity" evidence="9">
    <location>
        <begin position="960"/>
        <end position="970"/>
    </location>
</feature>
<dbReference type="KEGG" id="pbar:105433022"/>
<keyword evidence="3" id="KW-0963">Cytoplasm</keyword>
<evidence type="ECO:0000256" key="1">
    <source>
        <dbReference type="ARBA" id="ARBA00004167"/>
    </source>
</evidence>
<evidence type="ECO:0000256" key="5">
    <source>
        <dbReference type="ARBA" id="ARBA00022989"/>
    </source>
</evidence>
<organism evidence="11 12">
    <name type="scientific">Pogonomyrmex barbatus</name>
    <name type="common">red harvester ant</name>
    <dbReference type="NCBI Taxonomy" id="144034"/>
    <lineage>
        <taxon>Eukaryota</taxon>
        <taxon>Metazoa</taxon>
        <taxon>Ecdysozoa</taxon>
        <taxon>Arthropoda</taxon>
        <taxon>Hexapoda</taxon>
        <taxon>Insecta</taxon>
        <taxon>Pterygota</taxon>
        <taxon>Neoptera</taxon>
        <taxon>Endopterygota</taxon>
        <taxon>Hymenoptera</taxon>
        <taxon>Apocrita</taxon>
        <taxon>Aculeata</taxon>
        <taxon>Formicoidea</taxon>
        <taxon>Formicidae</taxon>
        <taxon>Myrmicinae</taxon>
        <taxon>Pogonomyrmex</taxon>
    </lineage>
</organism>
<dbReference type="RefSeq" id="XP_011646394.1">
    <property type="nucleotide sequence ID" value="XM_011648092.2"/>
</dbReference>
<accession>A0A6I9XKN8</accession>
<keyword evidence="4 10" id="KW-0812">Transmembrane</keyword>
<feature type="coiled-coil region" evidence="8">
    <location>
        <begin position="165"/>
        <end position="339"/>
    </location>
</feature>
<feature type="compositionally biased region" description="Basic and acidic residues" evidence="9">
    <location>
        <begin position="1277"/>
        <end position="1288"/>
    </location>
</feature>
<evidence type="ECO:0000313" key="11">
    <source>
        <dbReference type="Proteomes" id="UP000504615"/>
    </source>
</evidence>
<evidence type="ECO:0000256" key="9">
    <source>
        <dbReference type="SAM" id="MobiDB-lite"/>
    </source>
</evidence>
<protein>
    <submittedName>
        <fullName evidence="12">Lymphoid-restricted membrane protein-like isoform X1</fullName>
    </submittedName>
</protein>
<evidence type="ECO:0000256" key="4">
    <source>
        <dbReference type="ARBA" id="ARBA00022692"/>
    </source>
</evidence>
<evidence type="ECO:0000256" key="2">
    <source>
        <dbReference type="ARBA" id="ARBA00004496"/>
    </source>
</evidence>
<dbReference type="PANTHER" id="PTHR15352">
    <property type="entry name" value="LYMPHOID-RESTRICTED MEMBRANE PROTEIN, JAW1"/>
    <property type="match status" value="1"/>
</dbReference>
<proteinExistence type="predicted"/>
<reference evidence="12" key="1">
    <citation type="submission" date="2025-08" db="UniProtKB">
        <authorList>
            <consortium name="RefSeq"/>
        </authorList>
    </citation>
    <scope>IDENTIFICATION</scope>
</reference>
<evidence type="ECO:0000256" key="3">
    <source>
        <dbReference type="ARBA" id="ARBA00022490"/>
    </source>
</evidence>
<evidence type="ECO:0000256" key="6">
    <source>
        <dbReference type="ARBA" id="ARBA00023054"/>
    </source>
</evidence>
<feature type="compositionally biased region" description="Basic and acidic residues" evidence="9">
    <location>
        <begin position="941"/>
        <end position="952"/>
    </location>
</feature>
<dbReference type="GO" id="GO:0005737">
    <property type="term" value="C:cytoplasm"/>
    <property type="evidence" value="ECO:0007669"/>
    <property type="project" value="UniProtKB-SubCell"/>
</dbReference>
<comment type="subcellular location">
    <subcellularLocation>
        <location evidence="2">Cytoplasm</location>
    </subcellularLocation>
    <subcellularLocation>
        <location evidence="1">Membrane</location>
        <topology evidence="1">Single-pass membrane protein</topology>
    </subcellularLocation>
</comment>
<dbReference type="Proteomes" id="UP000504615">
    <property type="component" value="Unplaced"/>
</dbReference>
<dbReference type="PANTHER" id="PTHR15352:SF1">
    <property type="entry name" value="KASH5-LIKE COILED-COIL DOMAIN-CONTAINING PROTEIN"/>
    <property type="match status" value="1"/>
</dbReference>
<name>A0A6I9XKN8_9HYME</name>
<evidence type="ECO:0000256" key="8">
    <source>
        <dbReference type="SAM" id="Coils"/>
    </source>
</evidence>
<keyword evidence="7 10" id="KW-0472">Membrane</keyword>
<dbReference type="InterPro" id="IPR008677">
    <property type="entry name" value="MRVI1"/>
</dbReference>
<dbReference type="Pfam" id="PF05781">
    <property type="entry name" value="MRVI1"/>
    <property type="match status" value="1"/>
</dbReference>
<feature type="compositionally biased region" description="Polar residues" evidence="9">
    <location>
        <begin position="651"/>
        <end position="666"/>
    </location>
</feature>
<sequence>MCSCVYEFLFRRIPGSSLQNLNDDSSVAMFEIDAEFEDTKLENVLQQIFKECDASSTVLDSMVPMNNAVSVSRIVEYIQDRLPTWSIDDLAELWKCLVAISTNGCVNLHQFKEGTKHWIIKMQQVQPTQNSSNDTREELVLLNDADSSMKIMDKDIMEFELRVKLRELHEENVVLRDELERQEGLIDNLKQQHSITEKQLERYIQKCHQLEKENDEQRDQLNELIQSDKTKTMSLQSYTKEHQSLLKKLEAAELEMQVIPVLKEKLEKISKEKMECIRQFTRMQEELDEKENECKQLKTTITELTDSNLNMKETYEYTIHNLREKNHSLADENMELQSLSAVHENSIGDRFSTSIISDMDVSRMHSTPYKKVLLEDSLYAELKASCLTDELLYSRNSYRQELQEELDEYNAAIFTTMEQLEKVIQIFIMMRNSTDNIPEFNLQDTDTRANNVDILKRKAAFLLNMATEEITRRNTRRDSSTQLRADYPANANDSLNEFGIRSFRDLLSATRLYPKAETDLRSITLRCMNEDDREEDSFLRIIKTYAGVQSRFRIVEPIIEELHDIIESLDALANRKDHPLSENSRHRSIYTLSSSLQSEDSKWLRFGCQTSFVAQGDGLMQKDCEEKPALAEASNISDQENPICSEENRSSEMSSLLQVDSKALTTSEEEETNMKSFQVPEVSSASTPVSPRRKISVYYRSFDVVAVQDQHEAQPGSNLEVRQLPSNLDESPMQTDKTAARDRNSLFNAKYPFGHTYRNIKSDSDSSSNSTPLKQSQDSPLHDEPPVLRKIHLAPTRLKFSQKVRNELNRTEVPNYASPITTNSTESDISESILTPLDGECKEDAAYSSSTSAIVKNKMEFKKSDDFLMKKYAVPCRYVSLHDQTDLAKTADSEDPHSQASVQRDDSESQSRIERPVDSQMSSREDSLTGSDSTCIPATGSDDRRTDEKVENEVGTAANVVSSTSLSDSVSRKVVPCKTEEENDEKTSKKRVLKPKRFLSAKRSRSEGENLGRSECRCKRVDTPLISRGNQRRVFPNLVDDHLQESGLNSLSEIETERRENLSEFELQKRYIAFSLCLCIDRLTLPQRVAMSLRQRDQSEKNLSCEVQKMQQGIQELAPLCTDRESAERVERVRHQLDMIVRCAHKVSCAAETLGAVHQERRVSRAVLLADRYLHVLQSRCEKLSANVTETKRILVENNIVVEENSGELNDELPRMRYRSGTPANNRMMMARRRASVATMSRPMGSTQDVIKDTVRQRNSVSGRMTLRRPSFSSESPKWELEKMDRTESSNSISELRGIFEQAESRRSSREENNNMLRLSHSNSPSGMTNCAIIDDEVWTDTEQETFSEHFVDENINLDNRSRPRFPSHSFELRRRKTLLWCIIPLGVVFFFLGFLVNQVMSVINSCNNNNRPLNKWLIEYIFGRYFQTRNAAPYPM</sequence>
<feature type="transmembrane region" description="Helical" evidence="10">
    <location>
        <begin position="1378"/>
        <end position="1397"/>
    </location>
</feature>
<keyword evidence="5 10" id="KW-1133">Transmembrane helix</keyword>
<dbReference type="GO" id="GO:0016020">
    <property type="term" value="C:membrane"/>
    <property type="evidence" value="ECO:0007669"/>
    <property type="project" value="UniProtKB-SubCell"/>
</dbReference>